<reference evidence="2 3" key="1">
    <citation type="journal article" date="2009" name="Genome Res.">
        <title>Comparative genomics of protoploid Saccharomycetaceae.</title>
        <authorList>
            <consortium name="The Genolevures Consortium"/>
            <person name="Souciet J.-L."/>
            <person name="Dujon B."/>
            <person name="Gaillardin C."/>
            <person name="Johnston M."/>
            <person name="Baret P.V."/>
            <person name="Cliften P."/>
            <person name="Sherman D.J."/>
            <person name="Weissenbach J."/>
            <person name="Westhof E."/>
            <person name="Wincker P."/>
            <person name="Jubin C."/>
            <person name="Poulain J."/>
            <person name="Barbe V."/>
            <person name="Segurens B."/>
            <person name="Artiguenave F."/>
            <person name="Anthouard V."/>
            <person name="Vacherie B."/>
            <person name="Val M.-E."/>
            <person name="Fulton R.S."/>
            <person name="Minx P."/>
            <person name="Wilson R."/>
            <person name="Durrens P."/>
            <person name="Jean G."/>
            <person name="Marck C."/>
            <person name="Martin T."/>
            <person name="Nikolski M."/>
            <person name="Rolland T."/>
            <person name="Seret M.-L."/>
            <person name="Casaregola S."/>
            <person name="Despons L."/>
            <person name="Fairhead C."/>
            <person name="Fischer G."/>
            <person name="Lafontaine I."/>
            <person name="Leh V."/>
            <person name="Lemaire M."/>
            <person name="de Montigny J."/>
            <person name="Neuveglise C."/>
            <person name="Thierry A."/>
            <person name="Blanc-Lenfle I."/>
            <person name="Bleykasten C."/>
            <person name="Diffels J."/>
            <person name="Fritsch E."/>
            <person name="Frangeul L."/>
            <person name="Goeffon A."/>
            <person name="Jauniaux N."/>
            <person name="Kachouri-Lafond R."/>
            <person name="Payen C."/>
            <person name="Potier S."/>
            <person name="Pribylova L."/>
            <person name="Ozanne C."/>
            <person name="Richard G.-F."/>
            <person name="Sacerdot C."/>
            <person name="Straub M.-L."/>
            <person name="Talla E."/>
        </authorList>
    </citation>
    <scope>NUCLEOTIDE SEQUENCE [LARGE SCALE GENOMIC DNA]</scope>
    <source>
        <strain evidence="3">ATCC 56472 / CBS 6340 / NRRL Y-8284</strain>
    </source>
</reference>
<dbReference type="InterPro" id="IPR011990">
    <property type="entry name" value="TPR-like_helical_dom_sf"/>
</dbReference>
<dbReference type="GO" id="GO:0072380">
    <property type="term" value="C:TRC complex"/>
    <property type="evidence" value="ECO:0007669"/>
    <property type="project" value="TreeGrafter"/>
</dbReference>
<dbReference type="Pfam" id="PF04190">
    <property type="entry name" value="GET4"/>
    <property type="match status" value="1"/>
</dbReference>
<organism evidence="2 3">
    <name type="scientific">Lachancea thermotolerans (strain ATCC 56472 / CBS 6340 / NRRL Y-8284)</name>
    <name type="common">Yeast</name>
    <name type="synonym">Kluyveromyces thermotolerans</name>
    <dbReference type="NCBI Taxonomy" id="559295"/>
    <lineage>
        <taxon>Eukaryota</taxon>
        <taxon>Fungi</taxon>
        <taxon>Dikarya</taxon>
        <taxon>Ascomycota</taxon>
        <taxon>Saccharomycotina</taxon>
        <taxon>Saccharomycetes</taxon>
        <taxon>Saccharomycetales</taxon>
        <taxon>Saccharomycetaceae</taxon>
        <taxon>Lachancea</taxon>
    </lineage>
</organism>
<dbReference type="KEGG" id="lth:KLTH0C10208g"/>
<evidence type="ECO:0000313" key="2">
    <source>
        <dbReference type="EMBL" id="CAR22225.1"/>
    </source>
</evidence>
<keyword evidence="3" id="KW-1185">Reference proteome</keyword>
<dbReference type="FunCoup" id="C5DEL4">
    <property type="interactions" value="406"/>
</dbReference>
<dbReference type="Gene3D" id="1.25.40.10">
    <property type="entry name" value="Tetratricopeptide repeat domain"/>
    <property type="match status" value="1"/>
</dbReference>
<dbReference type="eggNOG" id="KOG3024">
    <property type="taxonomic scope" value="Eukaryota"/>
</dbReference>
<evidence type="ECO:0000256" key="1">
    <source>
        <dbReference type="ARBA" id="ARBA00005351"/>
    </source>
</evidence>
<protein>
    <submittedName>
        <fullName evidence="2">KLTH0C10208p</fullName>
    </submittedName>
</protein>
<accession>C5DEL4</accession>
<dbReference type="HOGENOM" id="CLU_046061_0_1_1"/>
<gene>
    <name evidence="2" type="ordered locus">KLTH0C10208g</name>
</gene>
<dbReference type="EMBL" id="CU928167">
    <property type="protein sequence ID" value="CAR22225.1"/>
    <property type="molecule type" value="Genomic_DNA"/>
</dbReference>
<dbReference type="STRING" id="559295.C5DEL4"/>
<proteinExistence type="inferred from homology"/>
<dbReference type="InterPro" id="IPR007317">
    <property type="entry name" value="GET4"/>
</dbReference>
<name>C5DEL4_LACTC</name>
<comment type="similarity">
    <text evidence="1">Belongs to the GET4 family.</text>
</comment>
<dbReference type="PANTHER" id="PTHR12875:SF0">
    <property type="entry name" value="GOLGI TO ER TRAFFIC PROTEIN 4 HOMOLOG"/>
    <property type="match status" value="1"/>
</dbReference>
<dbReference type="GO" id="GO:0045048">
    <property type="term" value="P:protein insertion into ER membrane"/>
    <property type="evidence" value="ECO:0007669"/>
    <property type="project" value="InterPro"/>
</dbReference>
<dbReference type="InParanoid" id="C5DEL4"/>
<sequence>MSANVKLGRTLARFHARIEAGDYYEAHQTLRTIANRYVRSKNYREAIDLITEGAQALLGAKQGGSATDLIFYLLEVYNVAEVKVEDVSVSRLVRLLALLDAEEPNMKDVITGMNNWSVKFGNCKFGDPYLHSVIGSKLVEGGHVYEAERYLTLGTHDSLDKYLDLIWEWYLQSGDREAVGDFFSRLIFNYLFIGNVQNAEQAKQKFLAKFIENFNPKYELIDRGEFKTYCFEDYPELNFLQLLPYSCQTKNADLFDFLKKHYAGSSERYGSELDYLGQEYFGIVVQKPMNFMQDILAGILGGK</sequence>
<dbReference type="OMA" id="VKWSVKA"/>
<dbReference type="FunFam" id="1.25.40.10:FF:000615">
    <property type="entry name" value="Golgi to ER traffic protein 4"/>
    <property type="match status" value="1"/>
</dbReference>
<evidence type="ECO:0000313" key="3">
    <source>
        <dbReference type="Proteomes" id="UP000002036"/>
    </source>
</evidence>
<dbReference type="PANTHER" id="PTHR12875">
    <property type="entry name" value="GOLGI TO ER TRAFFIC PROTEIN 4 HOMOLOG"/>
    <property type="match status" value="1"/>
</dbReference>
<dbReference type="AlphaFoldDB" id="C5DEL4"/>
<dbReference type="Proteomes" id="UP000002036">
    <property type="component" value="Chromosome C"/>
</dbReference>
<dbReference type="RefSeq" id="XP_002552663.1">
    <property type="nucleotide sequence ID" value="XM_002552617.1"/>
</dbReference>
<dbReference type="GeneID" id="8291543"/>
<dbReference type="OrthoDB" id="10252405at2759"/>